<keyword evidence="2" id="KW-1185">Reference proteome</keyword>
<dbReference type="Gramene" id="TRITD5Bv1G216430.1">
    <property type="protein sequence ID" value="TRITD5Bv1G216430.1"/>
    <property type="gene ID" value="TRITD5Bv1G216430"/>
</dbReference>
<dbReference type="OMA" id="KGCSGLH"/>
<gene>
    <name evidence="1" type="ORF">TRITD_5Bv1G216430</name>
</gene>
<reference evidence="1 2" key="1">
    <citation type="submission" date="2017-09" db="EMBL/GenBank/DDBJ databases">
        <authorList>
            <consortium name="International Durum Wheat Genome Sequencing Consortium (IDWGSC)"/>
            <person name="Milanesi L."/>
        </authorList>
    </citation>
    <scope>NUCLEOTIDE SEQUENCE [LARGE SCALE GENOMIC DNA]</scope>
    <source>
        <strain evidence="2">cv. Svevo</strain>
    </source>
</reference>
<protein>
    <submittedName>
        <fullName evidence="1">Uncharacterized protein</fullName>
    </submittedName>
</protein>
<evidence type="ECO:0000313" key="2">
    <source>
        <dbReference type="Proteomes" id="UP000324705"/>
    </source>
</evidence>
<organism evidence="1 2">
    <name type="scientific">Triticum turgidum subsp. durum</name>
    <name type="common">Durum wheat</name>
    <name type="synonym">Triticum durum</name>
    <dbReference type="NCBI Taxonomy" id="4567"/>
    <lineage>
        <taxon>Eukaryota</taxon>
        <taxon>Viridiplantae</taxon>
        <taxon>Streptophyta</taxon>
        <taxon>Embryophyta</taxon>
        <taxon>Tracheophyta</taxon>
        <taxon>Spermatophyta</taxon>
        <taxon>Magnoliopsida</taxon>
        <taxon>Liliopsida</taxon>
        <taxon>Poales</taxon>
        <taxon>Poaceae</taxon>
        <taxon>BOP clade</taxon>
        <taxon>Pooideae</taxon>
        <taxon>Triticodae</taxon>
        <taxon>Triticeae</taxon>
        <taxon>Triticinae</taxon>
        <taxon>Triticum</taxon>
    </lineage>
</organism>
<name>A0A9R0XJL3_TRITD</name>
<dbReference type="AlphaFoldDB" id="A0A9R0XJL3"/>
<accession>A0A9R0XJL3</accession>
<dbReference type="Proteomes" id="UP000324705">
    <property type="component" value="Chromosome 5B"/>
</dbReference>
<evidence type="ECO:0000313" key="1">
    <source>
        <dbReference type="EMBL" id="VAI38006.1"/>
    </source>
</evidence>
<dbReference type="PANTHER" id="PTHR33972:SF22">
    <property type="entry name" value="OS08G0230000 PROTEIN"/>
    <property type="match status" value="1"/>
</dbReference>
<sequence>MARLLAQSLARPSPATASLLPLRGLSTKVELIEIDLAEEDPSSVEVVGIRRMEEAIHGVMVRRATPEWLPFVPGGSFWVPPVRRPRGVAELVGRIAASGVGEVSYEADPYVPMTEEEVLSLSTARGWPSAAYFVEGFPFRASNFLFLKRAQAESPIVVYE</sequence>
<proteinExistence type="predicted"/>
<dbReference type="PANTHER" id="PTHR33972">
    <property type="entry name" value="EXPRESSED PROTEIN"/>
    <property type="match status" value="1"/>
</dbReference>
<dbReference type="EMBL" id="LT934120">
    <property type="protein sequence ID" value="VAI38006.1"/>
    <property type="molecule type" value="Genomic_DNA"/>
</dbReference>